<dbReference type="Proteomes" id="UP000271227">
    <property type="component" value="Unassembled WGS sequence"/>
</dbReference>
<dbReference type="PROSITE" id="PS50893">
    <property type="entry name" value="ABC_TRANSPORTER_2"/>
    <property type="match status" value="1"/>
</dbReference>
<gene>
    <name evidence="6" type="ORF">BXY39_0958</name>
</gene>
<dbReference type="RefSeq" id="WP_121937632.1">
    <property type="nucleotide sequence ID" value="NZ_REFR01000009.1"/>
</dbReference>
<dbReference type="Pfam" id="PF00005">
    <property type="entry name" value="ABC_tran"/>
    <property type="match status" value="1"/>
</dbReference>
<dbReference type="InterPro" id="IPR017871">
    <property type="entry name" value="ABC_transporter-like_CS"/>
</dbReference>
<dbReference type="PROSITE" id="PS00211">
    <property type="entry name" value="ABC_TRANSPORTER_1"/>
    <property type="match status" value="1"/>
</dbReference>
<dbReference type="AlphaFoldDB" id="A0A3M0CSF3"/>
<evidence type="ECO:0000256" key="2">
    <source>
        <dbReference type="ARBA" id="ARBA00022448"/>
    </source>
</evidence>
<evidence type="ECO:0000313" key="7">
    <source>
        <dbReference type="Proteomes" id="UP000271227"/>
    </source>
</evidence>
<dbReference type="PANTHER" id="PTHR46743">
    <property type="entry name" value="TEICHOIC ACIDS EXPORT ATP-BINDING PROTEIN TAGH"/>
    <property type="match status" value="1"/>
</dbReference>
<evidence type="ECO:0000313" key="6">
    <source>
        <dbReference type="EMBL" id="RMB12462.1"/>
    </source>
</evidence>
<dbReference type="InterPro" id="IPR050683">
    <property type="entry name" value="Bact_Polysacc_Export_ATP-bd"/>
</dbReference>
<evidence type="ECO:0000256" key="3">
    <source>
        <dbReference type="ARBA" id="ARBA00022741"/>
    </source>
</evidence>
<evidence type="ECO:0000256" key="4">
    <source>
        <dbReference type="ARBA" id="ARBA00022840"/>
    </source>
</evidence>
<name>A0A3M0CSF3_9PROT</name>
<keyword evidence="2" id="KW-0813">Transport</keyword>
<comment type="similarity">
    <text evidence="1">Belongs to the ABC transporter superfamily.</text>
</comment>
<dbReference type="GO" id="GO:0016020">
    <property type="term" value="C:membrane"/>
    <property type="evidence" value="ECO:0007669"/>
    <property type="project" value="InterPro"/>
</dbReference>
<dbReference type="EMBL" id="REFR01000009">
    <property type="protein sequence ID" value="RMB12462.1"/>
    <property type="molecule type" value="Genomic_DNA"/>
</dbReference>
<dbReference type="OrthoDB" id="9778870at2"/>
<feature type="domain" description="ABC transporter" evidence="5">
    <location>
        <begin position="2"/>
        <end position="216"/>
    </location>
</feature>
<dbReference type="GO" id="GO:0140359">
    <property type="term" value="F:ABC-type transporter activity"/>
    <property type="evidence" value="ECO:0007669"/>
    <property type="project" value="InterPro"/>
</dbReference>
<evidence type="ECO:0000259" key="5">
    <source>
        <dbReference type="PROSITE" id="PS50893"/>
    </source>
</evidence>
<dbReference type="GO" id="GO:0005524">
    <property type="term" value="F:ATP binding"/>
    <property type="evidence" value="ECO:0007669"/>
    <property type="project" value="UniProtKB-KW"/>
</dbReference>
<dbReference type="SMART" id="SM00382">
    <property type="entry name" value="AAA"/>
    <property type="match status" value="1"/>
</dbReference>
<dbReference type="InterPro" id="IPR027417">
    <property type="entry name" value="P-loop_NTPase"/>
</dbReference>
<dbReference type="PANTHER" id="PTHR46743:SF2">
    <property type="entry name" value="TEICHOIC ACIDS EXPORT ATP-BINDING PROTEIN TAGH"/>
    <property type="match status" value="1"/>
</dbReference>
<sequence length="216" mass="24477">MIALRNLGKYYPTRFGAQYVFRGLNVEIPDDRDVAILGKNGAGKSTLLRIIAGIDFPTEGEVATDRFISWPLALTSGLQGLMTGRENVRFVGRIHGITDLSAVERYVLDFSELGEKFDLPVSSYSSGMRSRYNFALSMAIDFDTYLLDEVMAVGDDSFRKKCTEALNERRERSNIILVSHQKNTIRDHCNAAILLAYGRAEFYEDIERAIYRLERL</sequence>
<comment type="caution">
    <text evidence="6">The sequence shown here is derived from an EMBL/GenBank/DDBJ whole genome shotgun (WGS) entry which is preliminary data.</text>
</comment>
<reference evidence="6 7" key="1">
    <citation type="submission" date="2018-10" db="EMBL/GenBank/DDBJ databases">
        <title>Genomic Encyclopedia of Archaeal and Bacterial Type Strains, Phase II (KMG-II): from individual species to whole genera.</title>
        <authorList>
            <person name="Goeker M."/>
        </authorList>
    </citation>
    <scope>NUCLEOTIDE SEQUENCE [LARGE SCALE GENOMIC DNA]</scope>
    <source>
        <strain evidence="6 7">DSM 25217</strain>
    </source>
</reference>
<keyword evidence="7" id="KW-1185">Reference proteome</keyword>
<dbReference type="InterPro" id="IPR015860">
    <property type="entry name" value="ABC_transpr_TagH-like"/>
</dbReference>
<evidence type="ECO:0000256" key="1">
    <source>
        <dbReference type="ARBA" id="ARBA00005417"/>
    </source>
</evidence>
<dbReference type="InterPro" id="IPR003439">
    <property type="entry name" value="ABC_transporter-like_ATP-bd"/>
</dbReference>
<keyword evidence="4 6" id="KW-0067">ATP-binding</keyword>
<dbReference type="InterPro" id="IPR003593">
    <property type="entry name" value="AAA+_ATPase"/>
</dbReference>
<dbReference type="Gene3D" id="3.40.50.300">
    <property type="entry name" value="P-loop containing nucleotide triphosphate hydrolases"/>
    <property type="match status" value="1"/>
</dbReference>
<dbReference type="GO" id="GO:0016887">
    <property type="term" value="F:ATP hydrolysis activity"/>
    <property type="evidence" value="ECO:0007669"/>
    <property type="project" value="InterPro"/>
</dbReference>
<keyword evidence="3" id="KW-0547">Nucleotide-binding</keyword>
<organism evidence="6 7">
    <name type="scientific">Eilatimonas milleporae</name>
    <dbReference type="NCBI Taxonomy" id="911205"/>
    <lineage>
        <taxon>Bacteria</taxon>
        <taxon>Pseudomonadati</taxon>
        <taxon>Pseudomonadota</taxon>
        <taxon>Alphaproteobacteria</taxon>
        <taxon>Kordiimonadales</taxon>
        <taxon>Kordiimonadaceae</taxon>
        <taxon>Eilatimonas</taxon>
    </lineage>
</organism>
<proteinExistence type="inferred from homology"/>
<dbReference type="CDD" id="cd03220">
    <property type="entry name" value="ABC_KpsT_Wzt"/>
    <property type="match status" value="1"/>
</dbReference>
<accession>A0A3M0CSF3</accession>
<dbReference type="SUPFAM" id="SSF52540">
    <property type="entry name" value="P-loop containing nucleoside triphosphate hydrolases"/>
    <property type="match status" value="1"/>
</dbReference>
<protein>
    <submittedName>
        <fullName evidence="6">Capsular polysaccharide transport system ATP-binding protein</fullName>
    </submittedName>
</protein>
<dbReference type="InParanoid" id="A0A3M0CSF3"/>